<evidence type="ECO:0000313" key="3">
    <source>
        <dbReference type="Proteomes" id="UP000025061"/>
    </source>
</evidence>
<dbReference type="GO" id="GO:0008081">
    <property type="term" value="F:phosphoric diester hydrolase activity"/>
    <property type="evidence" value="ECO:0007669"/>
    <property type="project" value="InterPro"/>
</dbReference>
<dbReference type="Gene3D" id="3.20.20.190">
    <property type="entry name" value="Phosphatidylinositol (PI) phosphodiesterase"/>
    <property type="match status" value="1"/>
</dbReference>
<dbReference type="Proteomes" id="UP000025061">
    <property type="component" value="Unassembled WGS sequence"/>
</dbReference>
<protein>
    <submittedName>
        <fullName evidence="2">Glycerophosphoryl diester phosphodiesterase</fullName>
    </submittedName>
</protein>
<dbReference type="PANTHER" id="PTHR43805">
    <property type="entry name" value="GLYCEROPHOSPHORYL DIESTER PHOSPHODIESTERASE"/>
    <property type="match status" value="1"/>
</dbReference>
<dbReference type="PANTHER" id="PTHR43805:SF1">
    <property type="entry name" value="GP-PDE DOMAIN-CONTAINING PROTEIN"/>
    <property type="match status" value="1"/>
</dbReference>
<proteinExistence type="predicted"/>
<evidence type="ECO:0000259" key="1">
    <source>
        <dbReference type="PROSITE" id="PS51704"/>
    </source>
</evidence>
<dbReference type="EMBL" id="ARYI01000001">
    <property type="protein sequence ID" value="KCZ96160.1"/>
    <property type="molecule type" value="Genomic_DNA"/>
</dbReference>
<gene>
    <name evidence="2" type="ORF">HHI_00735</name>
</gene>
<accession>A0A059FZV2</accession>
<dbReference type="InterPro" id="IPR017946">
    <property type="entry name" value="PLC-like_Pdiesterase_TIM-brl"/>
</dbReference>
<dbReference type="CDD" id="cd08613">
    <property type="entry name" value="GDPD_GDE4_like_1"/>
    <property type="match status" value="1"/>
</dbReference>
<dbReference type="PROSITE" id="PS51704">
    <property type="entry name" value="GP_PDE"/>
    <property type="match status" value="1"/>
</dbReference>
<dbReference type="PATRIC" id="fig|1280951.3.peg.147"/>
<name>A0A059FZV2_9PROT</name>
<evidence type="ECO:0000313" key="2">
    <source>
        <dbReference type="EMBL" id="KCZ96160.1"/>
    </source>
</evidence>
<dbReference type="GO" id="GO:0006629">
    <property type="term" value="P:lipid metabolic process"/>
    <property type="evidence" value="ECO:0007669"/>
    <property type="project" value="InterPro"/>
</dbReference>
<reference evidence="2 3" key="1">
    <citation type="submission" date="2013-04" db="EMBL/GenBank/DDBJ databases">
        <title>Hyphomonas hirschiana VP5 Genome Sequencing.</title>
        <authorList>
            <person name="Lai Q."/>
            <person name="Shao Z."/>
        </authorList>
    </citation>
    <scope>NUCLEOTIDE SEQUENCE [LARGE SCALE GENOMIC DNA]</scope>
    <source>
        <strain evidence="2 3">VP5</strain>
    </source>
</reference>
<dbReference type="SUPFAM" id="SSF51695">
    <property type="entry name" value="PLC-like phosphodiesterases"/>
    <property type="match status" value="1"/>
</dbReference>
<comment type="caution">
    <text evidence="2">The sequence shown here is derived from an EMBL/GenBank/DDBJ whole genome shotgun (WGS) entry which is preliminary data.</text>
</comment>
<keyword evidence="3" id="KW-1185">Reference proteome</keyword>
<sequence length="322" mass="35406">MLKKILIVLAVLVAALWLRNTSLFTPPSSDGPPQFISHRGVHQTYHREDLERDTCTATRIYPPTHDLIENTLPSMQVAFDAGADVVEIDVHLTPDGEFAVFHDWTLDCRTEIEGVTNKTPMSVLRTLDAGYGYTADGGETFPLRGQGVGMIKSLPEVLDAFPEGRFLINFKSRRAVEGRVLAEMLDANPRWRAQVWGVYGGPIPVDALVERIPDMKHFTKGSAKDCPIDYLLMGWSGFVPDSCKDTLVLMPVDYAPLLWGWPRAFEARMNAAGSQVILFGTPGGTGNDGAPGIDTPAHLRKVPKGFGGYVWTDRIEALGDVN</sequence>
<dbReference type="AlphaFoldDB" id="A0A059FZV2"/>
<organism evidence="2 3">
    <name type="scientific">Hyphomonas hirschiana VP5</name>
    <dbReference type="NCBI Taxonomy" id="1280951"/>
    <lineage>
        <taxon>Bacteria</taxon>
        <taxon>Pseudomonadati</taxon>
        <taxon>Pseudomonadota</taxon>
        <taxon>Alphaproteobacteria</taxon>
        <taxon>Hyphomonadales</taxon>
        <taxon>Hyphomonadaceae</taxon>
        <taxon>Hyphomonas</taxon>
    </lineage>
</organism>
<dbReference type="Pfam" id="PF03009">
    <property type="entry name" value="GDPD"/>
    <property type="match status" value="1"/>
</dbReference>
<dbReference type="InterPro" id="IPR030395">
    <property type="entry name" value="GP_PDE_dom"/>
</dbReference>
<feature type="domain" description="GP-PDE" evidence="1">
    <location>
        <begin position="49"/>
        <end position="322"/>
    </location>
</feature>